<keyword evidence="8 9" id="KW-0119">Carbohydrate metabolism</keyword>
<dbReference type="GO" id="GO:0005829">
    <property type="term" value="C:cytosol"/>
    <property type="evidence" value="ECO:0007669"/>
    <property type="project" value="TreeGrafter"/>
</dbReference>
<comment type="catalytic activity">
    <reaction evidence="1 9">
        <text>beta-D-fructose 1,6-bisphosphate + H2O = beta-D-fructose 6-phosphate + phosphate</text>
        <dbReference type="Rhea" id="RHEA:11064"/>
        <dbReference type="ChEBI" id="CHEBI:15377"/>
        <dbReference type="ChEBI" id="CHEBI:32966"/>
        <dbReference type="ChEBI" id="CHEBI:43474"/>
        <dbReference type="ChEBI" id="CHEBI:57634"/>
        <dbReference type="EC" id="3.1.3.11"/>
    </reaction>
</comment>
<protein>
    <recommendedName>
        <fullName evidence="9">Fructose-1,6-bisphosphatase class 1</fullName>
        <shortName evidence="9">FBPase class 1</shortName>
        <ecNumber evidence="9">3.1.3.11</ecNumber>
    </recommendedName>
    <alternativeName>
        <fullName evidence="9">D-fructose-1,6-bisphosphate 1-phosphohydrolase class 1</fullName>
    </alternativeName>
</protein>
<dbReference type="InterPro" id="IPR020548">
    <property type="entry name" value="Fructose_bisphosphatase_AS"/>
</dbReference>
<sequence>MDKGQGLDDLVRQAAGLSDGERTAAMRILAAIAKGGREMASLLSSGPIRGLTGASGAVNVQGEEVQTFDEIAQEVFTRTLRDSGSVSLLVSEEREDPEVLGEGAFHVAMDPLDGSSNLAVSGPVGSIFCAYRPSSRKTGSPASDVLASVGTPVMAAYVLYSVSTLLVVSFGSEVRQYALESSRGEFLPIPGVVRFPENGGNIVSLNAGNSSRWREGDRHYLRSLEGRSYTARYVGALVMDFHRNLLKGGIYLYPGDLPKPGKEGGSGHPEGKLRLLYEAIPMAWIARAAGGEAVDGHRPILEVPPVHIHQRVPLVVGTASMVADYLRIVSSVS</sequence>
<keyword evidence="14" id="KW-1185">Reference proteome</keyword>
<dbReference type="PIRSF" id="PIRSF500210">
    <property type="entry name" value="FBPtase"/>
    <property type="match status" value="1"/>
</dbReference>
<evidence type="ECO:0000256" key="1">
    <source>
        <dbReference type="ARBA" id="ARBA00001273"/>
    </source>
</evidence>
<dbReference type="PROSITE" id="PS00124">
    <property type="entry name" value="FBPASE"/>
    <property type="match status" value="1"/>
</dbReference>
<evidence type="ECO:0000256" key="10">
    <source>
        <dbReference type="RuleBase" id="RU000508"/>
    </source>
</evidence>
<comment type="subcellular location">
    <subcellularLocation>
        <location evidence="9">Cytoplasm</location>
    </subcellularLocation>
</comment>
<keyword evidence="4 9" id="KW-0963">Cytoplasm</keyword>
<feature type="binding site" evidence="9">
    <location>
        <begin position="113"/>
        <end position="116"/>
    </location>
    <ligand>
        <name>substrate</name>
    </ligand>
</feature>
<feature type="binding site" evidence="9">
    <location>
        <position position="110"/>
    </location>
    <ligand>
        <name>Mg(2+)</name>
        <dbReference type="ChEBI" id="CHEBI:18420"/>
        <label>2</label>
    </ligand>
</feature>
<dbReference type="GO" id="GO:0006094">
    <property type="term" value="P:gluconeogenesis"/>
    <property type="evidence" value="ECO:0007669"/>
    <property type="project" value="UniProtKB-UniRule"/>
</dbReference>
<dbReference type="GO" id="GO:0005986">
    <property type="term" value="P:sucrose biosynthetic process"/>
    <property type="evidence" value="ECO:0007669"/>
    <property type="project" value="TreeGrafter"/>
</dbReference>
<dbReference type="GO" id="GO:0030388">
    <property type="term" value="P:fructose 1,6-bisphosphate metabolic process"/>
    <property type="evidence" value="ECO:0007669"/>
    <property type="project" value="TreeGrafter"/>
</dbReference>
<accession>C6HXU7</accession>
<reference evidence="13 14" key="1">
    <citation type="journal article" date="2009" name="Appl. Environ. Microbiol.">
        <title>Community genomic and proteomic analyses of chemoautotrophic iron-oxidizing "Leptospirillum rubarum" (Group II) and "Leptospirillum ferrodiazotrophum" (Group III) bacteria in acid mine drainage biofilms.</title>
        <authorList>
            <person name="Goltsman D.S."/>
            <person name="Denef V.J."/>
            <person name="Singer S.W."/>
            <person name="VerBerkmoes N.C."/>
            <person name="Lefsrud M."/>
            <person name="Mueller R.S."/>
            <person name="Dick G.J."/>
            <person name="Sun C.L."/>
            <person name="Wheeler K.E."/>
            <person name="Zemla A."/>
            <person name="Baker B.J."/>
            <person name="Hauser L."/>
            <person name="Land M."/>
            <person name="Shah M.B."/>
            <person name="Thelen M.P."/>
            <person name="Hettich R.L."/>
            <person name="Banfield J.F."/>
        </authorList>
    </citation>
    <scope>NUCLEOTIDE SEQUENCE [LARGE SCALE GENOMIC DNA]</scope>
</reference>
<evidence type="ECO:0000259" key="11">
    <source>
        <dbReference type="Pfam" id="PF00316"/>
    </source>
</evidence>
<dbReference type="GO" id="GO:0042132">
    <property type="term" value="F:fructose 1,6-bisphosphate 1-phosphatase activity"/>
    <property type="evidence" value="ECO:0007669"/>
    <property type="project" value="UniProtKB-UniRule"/>
</dbReference>
<feature type="binding site" evidence="9">
    <location>
        <position position="112"/>
    </location>
    <ligand>
        <name>Mg(2+)</name>
        <dbReference type="ChEBI" id="CHEBI:18420"/>
        <label>1</label>
    </ligand>
</feature>
<evidence type="ECO:0000256" key="7">
    <source>
        <dbReference type="ARBA" id="ARBA00022842"/>
    </source>
</evidence>
<feature type="binding site" evidence="9">
    <location>
        <position position="206"/>
    </location>
    <ligand>
        <name>substrate</name>
    </ligand>
</feature>
<evidence type="ECO:0000256" key="3">
    <source>
        <dbReference type="ARBA" id="ARBA00010941"/>
    </source>
</evidence>
<dbReference type="InterPro" id="IPR028343">
    <property type="entry name" value="FBPtase"/>
</dbReference>
<proteinExistence type="inferred from homology"/>
<comment type="pathway">
    <text evidence="2">Carbohydrate biosynthesis; Calvin cycle.</text>
</comment>
<feature type="domain" description="Fructose-1-6-bisphosphatase class 1 C-terminal" evidence="12">
    <location>
        <begin position="200"/>
        <end position="327"/>
    </location>
</feature>
<evidence type="ECO:0000313" key="13">
    <source>
        <dbReference type="EMBL" id="EES52559.1"/>
    </source>
</evidence>
<feature type="binding site" evidence="9">
    <location>
        <position position="113"/>
    </location>
    <ligand>
        <name>Mg(2+)</name>
        <dbReference type="ChEBI" id="CHEBI:18420"/>
        <label>2</label>
    </ligand>
</feature>
<dbReference type="GO" id="GO:0006002">
    <property type="term" value="P:fructose 6-phosphate metabolic process"/>
    <property type="evidence" value="ECO:0007669"/>
    <property type="project" value="TreeGrafter"/>
</dbReference>
<organism evidence="13 14">
    <name type="scientific">Leptospirillum ferrodiazotrophum</name>
    <dbReference type="NCBI Taxonomy" id="412449"/>
    <lineage>
        <taxon>Bacteria</taxon>
        <taxon>Pseudomonadati</taxon>
        <taxon>Nitrospirota</taxon>
        <taxon>Nitrospiria</taxon>
        <taxon>Nitrospirales</taxon>
        <taxon>Nitrospiraceae</taxon>
        <taxon>Leptospirillum</taxon>
    </lineage>
</organism>
<dbReference type="HAMAP" id="MF_01855">
    <property type="entry name" value="FBPase_class1"/>
    <property type="match status" value="1"/>
</dbReference>
<keyword evidence="5 9" id="KW-0479">Metal-binding</keyword>
<dbReference type="Proteomes" id="UP000009374">
    <property type="component" value="Unassembled WGS sequence"/>
</dbReference>
<evidence type="ECO:0000256" key="6">
    <source>
        <dbReference type="ARBA" id="ARBA00022801"/>
    </source>
</evidence>
<evidence type="ECO:0000259" key="12">
    <source>
        <dbReference type="Pfam" id="PF18913"/>
    </source>
</evidence>
<keyword evidence="7 9" id="KW-0460">Magnesium</keyword>
<feature type="binding site" evidence="9">
    <location>
        <position position="92"/>
    </location>
    <ligand>
        <name>Mg(2+)</name>
        <dbReference type="ChEBI" id="CHEBI:18420"/>
        <label>1</label>
    </ligand>
</feature>
<feature type="domain" description="Fructose-1-6-bisphosphatase class I N-terminal" evidence="11">
    <location>
        <begin position="26"/>
        <end position="187"/>
    </location>
</feature>
<evidence type="ECO:0000256" key="5">
    <source>
        <dbReference type="ARBA" id="ARBA00022723"/>
    </source>
</evidence>
<feature type="binding site" evidence="9">
    <location>
        <position position="272"/>
    </location>
    <ligand>
        <name>substrate</name>
    </ligand>
</feature>
<gene>
    <name evidence="9" type="primary">fbp</name>
    <name evidence="13" type="ORF">UBAL3_93200060</name>
</gene>
<comment type="similarity">
    <text evidence="3 9 10">Belongs to the FBPase class 1 family.</text>
</comment>
<comment type="subunit">
    <text evidence="9">Homotetramer.</text>
</comment>
<dbReference type="EC" id="3.1.3.11" evidence="9"/>
<dbReference type="Gene3D" id="3.40.190.80">
    <property type="match status" value="1"/>
</dbReference>
<dbReference type="InterPro" id="IPR000146">
    <property type="entry name" value="FBPase_class-1"/>
</dbReference>
<dbReference type="CDD" id="cd00354">
    <property type="entry name" value="FBPase"/>
    <property type="match status" value="1"/>
</dbReference>
<evidence type="ECO:0000256" key="9">
    <source>
        <dbReference type="HAMAP-Rule" id="MF_01855"/>
    </source>
</evidence>
<evidence type="ECO:0000256" key="4">
    <source>
        <dbReference type="ARBA" id="ARBA00022490"/>
    </source>
</evidence>
<name>C6HXU7_9BACT</name>
<dbReference type="Pfam" id="PF18913">
    <property type="entry name" value="FBPase_C"/>
    <property type="match status" value="1"/>
</dbReference>
<feature type="binding site" evidence="9">
    <location>
        <position position="278"/>
    </location>
    <ligand>
        <name>Mg(2+)</name>
        <dbReference type="ChEBI" id="CHEBI:18420"/>
        <label>2</label>
    </ligand>
</feature>
<dbReference type="SUPFAM" id="SSF56655">
    <property type="entry name" value="Carbohydrate phosphatase"/>
    <property type="match status" value="1"/>
</dbReference>
<dbReference type="PRINTS" id="PR00115">
    <property type="entry name" value="F16BPHPHTASE"/>
</dbReference>
<keyword evidence="6 9" id="KW-0378">Hydrolase</keyword>
<dbReference type="PANTHER" id="PTHR11556">
    <property type="entry name" value="FRUCTOSE-1,6-BISPHOSPHATASE-RELATED"/>
    <property type="match status" value="1"/>
</dbReference>
<dbReference type="PIRSF" id="PIRSF000904">
    <property type="entry name" value="FBPtase_SBPase"/>
    <property type="match status" value="1"/>
</dbReference>
<feature type="binding site" evidence="9">
    <location>
        <position position="110"/>
    </location>
    <ligand>
        <name>Mg(2+)</name>
        <dbReference type="ChEBI" id="CHEBI:18420"/>
        <label>1</label>
    </ligand>
</feature>
<dbReference type="EMBL" id="GG693875">
    <property type="protein sequence ID" value="EES52559.1"/>
    <property type="molecule type" value="Genomic_DNA"/>
</dbReference>
<dbReference type="AlphaFoldDB" id="C6HXU7"/>
<dbReference type="PANTHER" id="PTHR11556:SF35">
    <property type="entry name" value="SEDOHEPTULOSE-1,7-BISPHOSPHATASE, CHLOROPLASTIC"/>
    <property type="match status" value="1"/>
</dbReference>
<dbReference type="GO" id="GO:0000287">
    <property type="term" value="F:magnesium ion binding"/>
    <property type="evidence" value="ECO:0007669"/>
    <property type="project" value="UniProtKB-UniRule"/>
</dbReference>
<evidence type="ECO:0000256" key="2">
    <source>
        <dbReference type="ARBA" id="ARBA00005215"/>
    </source>
</evidence>
<evidence type="ECO:0000313" key="14">
    <source>
        <dbReference type="Proteomes" id="UP000009374"/>
    </source>
</evidence>
<dbReference type="Gene3D" id="3.30.540.10">
    <property type="entry name" value="Fructose-1,6-Bisphosphatase, subunit A, domain 1"/>
    <property type="match status" value="1"/>
</dbReference>
<feature type="binding site" evidence="9">
    <location>
        <begin position="251"/>
        <end position="253"/>
    </location>
    <ligand>
        <name>substrate</name>
    </ligand>
</feature>
<dbReference type="InterPro" id="IPR033391">
    <property type="entry name" value="FBPase_N"/>
</dbReference>
<feature type="binding site" evidence="9">
    <location>
        <position position="233"/>
    </location>
    <ligand>
        <name>substrate</name>
    </ligand>
</feature>
<dbReference type="Pfam" id="PF00316">
    <property type="entry name" value="FBPase"/>
    <property type="match status" value="1"/>
</dbReference>
<dbReference type="InterPro" id="IPR044015">
    <property type="entry name" value="FBPase_C_dom"/>
</dbReference>
<dbReference type="GO" id="GO:0006000">
    <property type="term" value="P:fructose metabolic process"/>
    <property type="evidence" value="ECO:0007669"/>
    <property type="project" value="TreeGrafter"/>
</dbReference>
<comment type="cofactor">
    <cofactor evidence="9">
        <name>Mg(2+)</name>
        <dbReference type="ChEBI" id="CHEBI:18420"/>
    </cofactor>
    <text evidence="9">Binds 2 magnesium ions per subunit.</text>
</comment>
<evidence type="ECO:0000256" key="8">
    <source>
        <dbReference type="ARBA" id="ARBA00023277"/>
    </source>
</evidence>